<evidence type="ECO:0000259" key="1">
    <source>
        <dbReference type="SMART" id="SM00860"/>
    </source>
</evidence>
<reference evidence="3" key="1">
    <citation type="submission" date="2018-12" db="EMBL/GenBank/DDBJ databases">
        <title>Tengunoibacter tsumagoiensis gen. nov., sp. nov., Dictyobacter kobayashii sp. nov., D. alpinus sp. nov., and D. joshuensis sp. nov. and description of Dictyobacteraceae fam. nov. within the order Ktedonobacterales isolated from Tengu-no-mugimeshi.</title>
        <authorList>
            <person name="Wang C.M."/>
            <person name="Zheng Y."/>
            <person name="Sakai Y."/>
            <person name="Toyoda A."/>
            <person name="Minakuchi Y."/>
            <person name="Abe K."/>
            <person name="Yokota A."/>
            <person name="Yabe S."/>
        </authorList>
    </citation>
    <scope>NUCLEOTIDE SEQUENCE [LARGE SCALE GENOMIC DNA]</scope>
    <source>
        <strain evidence="3">S-27</strain>
    </source>
</reference>
<comment type="caution">
    <text evidence="2">The sequence shown here is derived from an EMBL/GenBank/DDBJ whole genome shotgun (WGS) entry which is preliminary data.</text>
</comment>
<dbReference type="InterPro" id="IPR037883">
    <property type="entry name" value="Knr4/Smi1-like_sf"/>
</dbReference>
<dbReference type="SUPFAM" id="SSF160631">
    <property type="entry name" value="SMI1/KNR4-like"/>
    <property type="match status" value="1"/>
</dbReference>
<sequence length="213" mass="24781">MNDASNSLCQRILEKCQQQRWYGPDMYIPDQLQSNLEDGGTMFWYDRDGKQYPINRRTDTDKIPTVWAFEYAPITEERLQIVEQNLGFSLPPLLHAIYSRLANGGFGPGYGLSSLTNTSLSSKRQARFVDFSVFERQTPEAKHIMIPGYVWPNNFFCLCHWGCAIYSYLDIQTGRVFREAYYGDNQYGFECEALSLEAWFELWLAKGIHMFDL</sequence>
<dbReference type="Proteomes" id="UP000287224">
    <property type="component" value="Unassembled WGS sequence"/>
</dbReference>
<evidence type="ECO:0000313" key="2">
    <source>
        <dbReference type="EMBL" id="GCE07184.1"/>
    </source>
</evidence>
<dbReference type="SMART" id="SM00860">
    <property type="entry name" value="SMI1_KNR4"/>
    <property type="match status" value="1"/>
</dbReference>
<proteinExistence type="predicted"/>
<feature type="domain" description="Knr4/Smi1-like" evidence="1">
    <location>
        <begin position="73"/>
        <end position="206"/>
    </location>
</feature>
<gene>
    <name evidence="2" type="ORF">KDAU_45130</name>
</gene>
<dbReference type="Pfam" id="PF09346">
    <property type="entry name" value="SMI1_KNR4"/>
    <property type="match status" value="1"/>
</dbReference>
<dbReference type="AlphaFoldDB" id="A0A401ZK41"/>
<organism evidence="2 3">
    <name type="scientific">Dictyobacter aurantiacus</name>
    <dbReference type="NCBI Taxonomy" id="1936993"/>
    <lineage>
        <taxon>Bacteria</taxon>
        <taxon>Bacillati</taxon>
        <taxon>Chloroflexota</taxon>
        <taxon>Ktedonobacteria</taxon>
        <taxon>Ktedonobacterales</taxon>
        <taxon>Dictyobacteraceae</taxon>
        <taxon>Dictyobacter</taxon>
    </lineage>
</organism>
<keyword evidence="3" id="KW-1185">Reference proteome</keyword>
<dbReference type="EMBL" id="BIFQ01000001">
    <property type="protein sequence ID" value="GCE07184.1"/>
    <property type="molecule type" value="Genomic_DNA"/>
</dbReference>
<name>A0A401ZK41_9CHLR</name>
<protein>
    <recommendedName>
        <fullName evidence="1">Knr4/Smi1-like domain-containing protein</fullName>
    </recommendedName>
</protein>
<evidence type="ECO:0000313" key="3">
    <source>
        <dbReference type="Proteomes" id="UP000287224"/>
    </source>
</evidence>
<dbReference type="InterPro" id="IPR018958">
    <property type="entry name" value="Knr4/Smi1-like_dom"/>
</dbReference>
<accession>A0A401ZK41</accession>